<dbReference type="PANTHER" id="PTHR43657">
    <property type="entry name" value="TRYPTOPHAN RNA-BINDING ATTENUATOR PROTEIN-LIKE PROTEIN"/>
    <property type="match status" value="1"/>
</dbReference>
<organism evidence="1 2">
    <name type="scientific">Haladaptatus litoreus</name>
    <dbReference type="NCBI Taxonomy" id="553468"/>
    <lineage>
        <taxon>Archaea</taxon>
        <taxon>Methanobacteriati</taxon>
        <taxon>Methanobacteriota</taxon>
        <taxon>Stenosarchaea group</taxon>
        <taxon>Halobacteria</taxon>
        <taxon>Halobacteriales</taxon>
        <taxon>Haladaptataceae</taxon>
        <taxon>Haladaptatus</taxon>
    </lineage>
</organism>
<dbReference type="NCBIfam" id="TIGR00266">
    <property type="entry name" value="TIGR00266 family protein"/>
    <property type="match status" value="1"/>
</dbReference>
<protein>
    <submittedName>
        <fullName evidence="1">TIGR00266 family protein</fullName>
    </submittedName>
</protein>
<dbReference type="EMBL" id="FTNO01000002">
    <property type="protein sequence ID" value="SIR50338.1"/>
    <property type="molecule type" value="Genomic_DNA"/>
</dbReference>
<name>A0A1N7BG59_9EURY</name>
<proteinExistence type="predicted"/>
<evidence type="ECO:0000313" key="1">
    <source>
        <dbReference type="EMBL" id="SIR50338.1"/>
    </source>
</evidence>
<keyword evidence="2" id="KW-1185">Reference proteome</keyword>
<dbReference type="SUPFAM" id="SSF51219">
    <property type="entry name" value="TRAP-like"/>
    <property type="match status" value="1"/>
</dbReference>
<dbReference type="RefSeq" id="WP_245800065.1">
    <property type="nucleotide sequence ID" value="NZ_FTNO01000002.1"/>
</dbReference>
<sequence length="239" mass="25885">MNLHPVFRASMEYEITNQPGFAQLDMTLDAEEGIRAEAGSLVSHSQGVEITATEADETDSPSHALHESNRPFATTFTAKRPGTVTLAPPFPGDIFHFKLRDEILYAPSCSFLAVEFGVELDAELGENERFVECKNDFLLELSGSGSSFLSSYGALSVVSLDPEERYEVDTGHVVAFEETVDYSLRRVSSVSSVSGHGDGLLCEFEGPGTIWTQSRSPTALLAWVVRNNPGSGGNASKDE</sequence>
<evidence type="ECO:0000313" key="2">
    <source>
        <dbReference type="Proteomes" id="UP000186914"/>
    </source>
</evidence>
<gene>
    <name evidence="1" type="ORF">SAMN05421858_2540</name>
</gene>
<dbReference type="AlphaFoldDB" id="A0A1N7BG59"/>
<dbReference type="InterPro" id="IPR016031">
    <property type="entry name" value="Trp_RNA-bd_attenuator-like_dom"/>
</dbReference>
<dbReference type="InterPro" id="IPR036983">
    <property type="entry name" value="AIM24_sf"/>
</dbReference>
<dbReference type="Proteomes" id="UP000186914">
    <property type="component" value="Unassembled WGS sequence"/>
</dbReference>
<dbReference type="Pfam" id="PF01987">
    <property type="entry name" value="AIM24"/>
    <property type="match status" value="1"/>
</dbReference>
<reference evidence="2" key="1">
    <citation type="submission" date="2017-01" db="EMBL/GenBank/DDBJ databases">
        <authorList>
            <person name="Varghese N."/>
            <person name="Submissions S."/>
        </authorList>
    </citation>
    <scope>NUCLEOTIDE SEQUENCE [LARGE SCALE GENOMIC DNA]</scope>
    <source>
        <strain evidence="2">CGMCC 1.7737</strain>
    </source>
</reference>
<dbReference type="PANTHER" id="PTHR43657:SF1">
    <property type="entry name" value="ALTERED INHERITANCE OF MITOCHONDRIA PROTEIN 24, MITOCHONDRIAL"/>
    <property type="match status" value="1"/>
</dbReference>
<accession>A0A1N7BG59</accession>
<dbReference type="Gene3D" id="3.60.160.10">
    <property type="entry name" value="Mitochondrial biogenesis AIM24"/>
    <property type="match status" value="1"/>
</dbReference>
<dbReference type="InterPro" id="IPR002838">
    <property type="entry name" value="AIM24"/>
</dbReference>